<proteinExistence type="predicted"/>
<name>A0ABQ8HHY6_9ROSI</name>
<gene>
    <name evidence="1" type="ORF">JRO89_XS10G0055900</name>
</gene>
<organism evidence="1 2">
    <name type="scientific">Xanthoceras sorbifolium</name>
    <dbReference type="NCBI Taxonomy" id="99658"/>
    <lineage>
        <taxon>Eukaryota</taxon>
        <taxon>Viridiplantae</taxon>
        <taxon>Streptophyta</taxon>
        <taxon>Embryophyta</taxon>
        <taxon>Tracheophyta</taxon>
        <taxon>Spermatophyta</taxon>
        <taxon>Magnoliopsida</taxon>
        <taxon>eudicotyledons</taxon>
        <taxon>Gunneridae</taxon>
        <taxon>Pentapetalae</taxon>
        <taxon>rosids</taxon>
        <taxon>malvids</taxon>
        <taxon>Sapindales</taxon>
        <taxon>Sapindaceae</taxon>
        <taxon>Xanthoceroideae</taxon>
        <taxon>Xanthoceras</taxon>
    </lineage>
</organism>
<accession>A0ABQ8HHY6</accession>
<dbReference type="Proteomes" id="UP000827721">
    <property type="component" value="Unassembled WGS sequence"/>
</dbReference>
<protein>
    <submittedName>
        <fullName evidence="1">Uncharacterized protein</fullName>
    </submittedName>
</protein>
<reference evidence="1 2" key="1">
    <citation type="submission" date="2021-02" db="EMBL/GenBank/DDBJ databases">
        <title>Plant Genome Project.</title>
        <authorList>
            <person name="Zhang R.-G."/>
        </authorList>
    </citation>
    <scope>NUCLEOTIDE SEQUENCE [LARGE SCALE GENOMIC DNA]</scope>
    <source>
        <tissue evidence="1">Leaves</tissue>
    </source>
</reference>
<dbReference type="EMBL" id="JAFEMO010000010">
    <property type="protein sequence ID" value="KAH7560622.1"/>
    <property type="molecule type" value="Genomic_DNA"/>
</dbReference>
<sequence length="240" mass="26895">MKLQKVSEPGTQEPVVVKQIDQMNIRGQNAGSPQFSFSLAEPLAKTHSNWVSTSRNLTILVVKLNSGDDGEVSFAVLKRKLGFCSSKLIAWSQGKFGSLRKQIAAKQEFISSLLGGNLDEDEQRQVKDLECSLSNLLALEELYWRQRARVNWLGAGDRNSKFFHLKASARKKKNTIKMLFDDNGVCHSDSAGIHKTVCKYFNSIFSSSKPSISDLEDASRFIDHRVDTDMLGHSHIVVRH</sequence>
<evidence type="ECO:0000313" key="1">
    <source>
        <dbReference type="EMBL" id="KAH7560622.1"/>
    </source>
</evidence>
<comment type="caution">
    <text evidence="1">The sequence shown here is derived from an EMBL/GenBank/DDBJ whole genome shotgun (WGS) entry which is preliminary data.</text>
</comment>
<keyword evidence="2" id="KW-1185">Reference proteome</keyword>
<evidence type="ECO:0000313" key="2">
    <source>
        <dbReference type="Proteomes" id="UP000827721"/>
    </source>
</evidence>